<name>A0A4R3JJF2_9RHOB</name>
<dbReference type="AlphaFoldDB" id="A0A4R3JJF2"/>
<evidence type="ECO:0000256" key="1">
    <source>
        <dbReference type="SAM" id="Coils"/>
    </source>
</evidence>
<feature type="coiled-coil region" evidence="1">
    <location>
        <begin position="67"/>
        <end position="94"/>
    </location>
</feature>
<organism evidence="2 3">
    <name type="scientific">Primorskyibacter sedentarius</name>
    <dbReference type="NCBI Taxonomy" id="745311"/>
    <lineage>
        <taxon>Bacteria</taxon>
        <taxon>Pseudomonadati</taxon>
        <taxon>Pseudomonadota</taxon>
        <taxon>Alphaproteobacteria</taxon>
        <taxon>Rhodobacterales</taxon>
        <taxon>Roseobacteraceae</taxon>
        <taxon>Primorskyibacter</taxon>
    </lineage>
</organism>
<evidence type="ECO:0000313" key="3">
    <source>
        <dbReference type="Proteomes" id="UP000295696"/>
    </source>
</evidence>
<reference evidence="2 3" key="1">
    <citation type="submission" date="2019-03" db="EMBL/GenBank/DDBJ databases">
        <title>Genomic Encyclopedia of Type Strains, Phase IV (KMG-IV): sequencing the most valuable type-strain genomes for metagenomic binning, comparative biology and taxonomic classification.</title>
        <authorList>
            <person name="Goeker M."/>
        </authorList>
    </citation>
    <scope>NUCLEOTIDE SEQUENCE [LARGE SCALE GENOMIC DNA]</scope>
    <source>
        <strain evidence="2 3">DSM 104836</strain>
    </source>
</reference>
<sequence length="96" mass="10590">MMGQSRSIDDILKDRLTATQAIAQANTEQLRLNQKASGIMVLDLKDERDGVANSDHEAARTRNAAALQDNLDKINRLEKELSLLDEELAAAVKKDS</sequence>
<accession>A0A4R3JJF2</accession>
<proteinExistence type="predicted"/>
<gene>
    <name evidence="2" type="ORF">EDD52_10361</name>
</gene>
<protein>
    <submittedName>
        <fullName evidence="2">Uncharacterized protein</fullName>
    </submittedName>
</protein>
<dbReference type="Proteomes" id="UP000295696">
    <property type="component" value="Unassembled WGS sequence"/>
</dbReference>
<evidence type="ECO:0000313" key="2">
    <source>
        <dbReference type="EMBL" id="TCS65645.1"/>
    </source>
</evidence>
<keyword evidence="1" id="KW-0175">Coiled coil</keyword>
<dbReference type="EMBL" id="SLZU01000003">
    <property type="protein sequence ID" value="TCS65645.1"/>
    <property type="molecule type" value="Genomic_DNA"/>
</dbReference>
<comment type="caution">
    <text evidence="2">The sequence shown here is derived from an EMBL/GenBank/DDBJ whole genome shotgun (WGS) entry which is preliminary data.</text>
</comment>
<keyword evidence="3" id="KW-1185">Reference proteome</keyword>